<evidence type="ECO:0000313" key="1">
    <source>
        <dbReference type="EMBL" id="SBW84059.1"/>
    </source>
</evidence>
<organism evidence="1 2">
    <name type="scientific">Pseudomonas veronii 1YdBTEX2</name>
    <dbReference type="NCBI Taxonomy" id="1295141"/>
    <lineage>
        <taxon>Bacteria</taxon>
        <taxon>Pseudomonadati</taxon>
        <taxon>Pseudomonadota</taxon>
        <taxon>Gammaproteobacteria</taxon>
        <taxon>Pseudomonadales</taxon>
        <taxon>Pseudomonadaceae</taxon>
        <taxon>Pseudomonas</taxon>
    </lineage>
</organism>
<dbReference type="EMBL" id="LT599584">
    <property type="protein sequence ID" value="SBW84059.1"/>
    <property type="molecule type" value="Genomic_DNA"/>
</dbReference>
<evidence type="ECO:0000313" key="2">
    <source>
        <dbReference type="Proteomes" id="UP000245431"/>
    </source>
</evidence>
<name>A0A1D3K6U4_PSEVE</name>
<protein>
    <submittedName>
        <fullName evidence="1">Uncharacterized protein</fullName>
    </submittedName>
</protein>
<dbReference type="AlphaFoldDB" id="A0A1D3K6U4"/>
<gene>
    <name evidence="1" type="ORF">PVE_R2G0029</name>
</gene>
<dbReference type="Proteomes" id="UP000245431">
    <property type="component" value="Chromosome PVE_r2"/>
</dbReference>
<proteinExistence type="predicted"/>
<sequence>MRYVISALAHYLSGKITTRHFVYALHKRPPAVISKGRTWVINPDLLF</sequence>
<reference evidence="2" key="1">
    <citation type="submission" date="2016-07" db="EMBL/GenBank/DDBJ databases">
        <authorList>
            <person name="Florea S."/>
            <person name="Webb J.S."/>
            <person name="Jaromczyk J."/>
            <person name="Schardl C.L."/>
        </authorList>
    </citation>
    <scope>NUCLEOTIDE SEQUENCE [LARGE SCALE GENOMIC DNA]</scope>
    <source>
        <strain evidence="2">1YdBTEX2</strain>
    </source>
</reference>
<accession>A0A1D3K6U4</accession>